<organism evidence="1 2">
    <name type="scientific">Rickettsiella grylli</name>
    <dbReference type="NCBI Taxonomy" id="59196"/>
    <lineage>
        <taxon>Bacteria</taxon>
        <taxon>Pseudomonadati</taxon>
        <taxon>Pseudomonadota</taxon>
        <taxon>Gammaproteobacteria</taxon>
        <taxon>Legionellales</taxon>
        <taxon>Coxiellaceae</taxon>
        <taxon>Rickettsiella</taxon>
    </lineage>
</organism>
<accession>A8PK36</accession>
<reference evidence="1" key="1">
    <citation type="submission" date="2006-04" db="EMBL/GenBank/DDBJ databases">
        <authorList>
            <person name="Seshadri R."/>
            <person name="Federici B.A."/>
        </authorList>
    </citation>
    <scope>NUCLEOTIDE SEQUENCE [LARGE SCALE GENOMIC DNA]</scope>
</reference>
<reference evidence="1" key="2">
    <citation type="submission" date="2007-10" db="EMBL/GenBank/DDBJ databases">
        <authorList>
            <person name="Myers G.S."/>
        </authorList>
    </citation>
    <scope>NUCLEOTIDE SEQUENCE [LARGE SCALE GENOMIC DNA]</scope>
</reference>
<evidence type="ECO:0000313" key="1">
    <source>
        <dbReference type="EMBL" id="EDP46749.1"/>
    </source>
</evidence>
<protein>
    <submittedName>
        <fullName evidence="1">Uncharacterized protein</fullName>
    </submittedName>
</protein>
<keyword evidence="2" id="KW-1185">Reference proteome</keyword>
<dbReference type="EMBL" id="AAQJ02000001">
    <property type="protein sequence ID" value="EDP46749.1"/>
    <property type="molecule type" value="Genomic_DNA"/>
</dbReference>
<comment type="caution">
    <text evidence="1">The sequence shown here is derived from an EMBL/GenBank/DDBJ whole genome shotgun (WGS) entry which is preliminary data.</text>
</comment>
<name>A8PK36_9COXI</name>
<evidence type="ECO:0000313" key="2">
    <source>
        <dbReference type="Proteomes" id="UP000054075"/>
    </source>
</evidence>
<proteinExistence type="predicted"/>
<dbReference type="AlphaFoldDB" id="A8PK36"/>
<sequence length="45" mass="5469">MLFRNYLIKKEGIDWYDKDINYNPFIWGHCVNVKSEVANNDYIKT</sequence>
<dbReference type="Proteomes" id="UP000054075">
    <property type="component" value="Unassembled WGS sequence"/>
</dbReference>
<gene>
    <name evidence="1" type="ORF">RICGR_0018</name>
</gene>